<dbReference type="PANTHER" id="PTHR14969:SF13">
    <property type="entry name" value="AT30094P"/>
    <property type="match status" value="1"/>
</dbReference>
<feature type="transmembrane region" description="Helical" evidence="1">
    <location>
        <begin position="17"/>
        <end position="36"/>
    </location>
</feature>
<sequence length="267" mass="27652">MPDTLAPARRDKLAYHLLVWGPAAVLLACAVAVALTDTNASFFIALNHAAGTLPEVFWSSATALGTGACAFALVAPTLRAAPRLLAAALITGVFGGLYTHALKPLVDSARPAGVLAAEQIHIIGEKLTSHSFPSGHSVTAFALAATIVFFCRQRARAAALLLPLAALVAFSRIAVGAHWPLDVLAGSAGGWLCGAAGEALSRRWLVWQKPSAQMAMAVALIVMGATLAGTDLGYPQADPLKWLLAGVACFGGLLALHAKWLAREHAQ</sequence>
<dbReference type="SMART" id="SM00014">
    <property type="entry name" value="acidPPc"/>
    <property type="match status" value="1"/>
</dbReference>
<keyword evidence="1" id="KW-1133">Transmembrane helix</keyword>
<comment type="caution">
    <text evidence="3">The sequence shown here is derived from an EMBL/GenBank/DDBJ whole genome shotgun (WGS) entry which is preliminary data.</text>
</comment>
<dbReference type="Gene3D" id="1.20.144.10">
    <property type="entry name" value="Phosphatidic acid phosphatase type 2/haloperoxidase"/>
    <property type="match status" value="1"/>
</dbReference>
<evidence type="ECO:0000313" key="3">
    <source>
        <dbReference type="EMBL" id="MBB4011812.1"/>
    </source>
</evidence>
<keyword evidence="1" id="KW-0812">Transmembrane</keyword>
<keyword evidence="1" id="KW-0472">Membrane</keyword>
<dbReference type="CDD" id="cd01610">
    <property type="entry name" value="PAP2_like"/>
    <property type="match status" value="1"/>
</dbReference>
<dbReference type="RefSeq" id="WP_183632764.1">
    <property type="nucleotide sequence ID" value="NZ_BAABLE010000011.1"/>
</dbReference>
<dbReference type="SUPFAM" id="SSF48317">
    <property type="entry name" value="Acid phosphatase/Vanadium-dependent haloperoxidase"/>
    <property type="match status" value="1"/>
</dbReference>
<dbReference type="InterPro" id="IPR036938">
    <property type="entry name" value="PAP2/HPO_sf"/>
</dbReference>
<feature type="transmembrane region" description="Helical" evidence="1">
    <location>
        <begin position="212"/>
        <end position="230"/>
    </location>
</feature>
<dbReference type="GO" id="GO:0042392">
    <property type="term" value="F:sphingosine-1-phosphate phosphatase activity"/>
    <property type="evidence" value="ECO:0007669"/>
    <property type="project" value="TreeGrafter"/>
</dbReference>
<accession>A0A840BJN0</accession>
<evidence type="ECO:0000313" key="4">
    <source>
        <dbReference type="Proteomes" id="UP000561045"/>
    </source>
</evidence>
<protein>
    <submittedName>
        <fullName evidence="3">Membrane-associated phospholipid phosphatase</fullName>
    </submittedName>
</protein>
<feature type="transmembrane region" description="Helical" evidence="1">
    <location>
        <begin position="84"/>
        <end position="101"/>
    </location>
</feature>
<evidence type="ECO:0000256" key="1">
    <source>
        <dbReference type="SAM" id="Phobius"/>
    </source>
</evidence>
<name>A0A840BJN0_9RHOO</name>
<feature type="transmembrane region" description="Helical" evidence="1">
    <location>
        <begin position="158"/>
        <end position="177"/>
    </location>
</feature>
<proteinExistence type="predicted"/>
<keyword evidence="4" id="KW-1185">Reference proteome</keyword>
<feature type="transmembrane region" description="Helical" evidence="1">
    <location>
        <begin position="242"/>
        <end position="262"/>
    </location>
</feature>
<organism evidence="3 4">
    <name type="scientific">Niveibacterium umoris</name>
    <dbReference type="NCBI Taxonomy" id="1193620"/>
    <lineage>
        <taxon>Bacteria</taxon>
        <taxon>Pseudomonadati</taxon>
        <taxon>Pseudomonadota</taxon>
        <taxon>Betaproteobacteria</taxon>
        <taxon>Rhodocyclales</taxon>
        <taxon>Rhodocyclaceae</taxon>
        <taxon>Niveibacterium</taxon>
    </lineage>
</organism>
<dbReference type="EMBL" id="JACIET010000001">
    <property type="protein sequence ID" value="MBB4011812.1"/>
    <property type="molecule type" value="Genomic_DNA"/>
</dbReference>
<feature type="transmembrane region" description="Helical" evidence="1">
    <location>
        <begin position="56"/>
        <end position="75"/>
    </location>
</feature>
<reference evidence="3 4" key="1">
    <citation type="submission" date="2020-08" db="EMBL/GenBank/DDBJ databases">
        <title>Genomic Encyclopedia of Type Strains, Phase IV (KMG-IV): sequencing the most valuable type-strain genomes for metagenomic binning, comparative biology and taxonomic classification.</title>
        <authorList>
            <person name="Goeker M."/>
        </authorList>
    </citation>
    <scope>NUCLEOTIDE SEQUENCE [LARGE SCALE GENOMIC DNA]</scope>
    <source>
        <strain evidence="3 4">DSM 106739</strain>
    </source>
</reference>
<dbReference type="Pfam" id="PF01569">
    <property type="entry name" value="PAP2"/>
    <property type="match status" value="1"/>
</dbReference>
<dbReference type="AlphaFoldDB" id="A0A840BJN0"/>
<dbReference type="PANTHER" id="PTHR14969">
    <property type="entry name" value="SPHINGOSINE-1-PHOSPHATE PHOSPHOHYDROLASE"/>
    <property type="match status" value="1"/>
</dbReference>
<feature type="domain" description="Phosphatidic acid phosphatase type 2/haloperoxidase" evidence="2">
    <location>
        <begin position="84"/>
        <end position="198"/>
    </location>
</feature>
<feature type="transmembrane region" description="Helical" evidence="1">
    <location>
        <begin position="134"/>
        <end position="151"/>
    </location>
</feature>
<dbReference type="Proteomes" id="UP000561045">
    <property type="component" value="Unassembled WGS sequence"/>
</dbReference>
<dbReference type="InterPro" id="IPR000326">
    <property type="entry name" value="PAP2/HPO"/>
</dbReference>
<evidence type="ECO:0000259" key="2">
    <source>
        <dbReference type="SMART" id="SM00014"/>
    </source>
</evidence>
<gene>
    <name evidence="3" type="ORF">GGR36_001120</name>
</gene>